<dbReference type="SMART" id="SM00320">
    <property type="entry name" value="WD40"/>
    <property type="match status" value="16"/>
</dbReference>
<dbReference type="SUPFAM" id="SSF50978">
    <property type="entry name" value="WD40 repeat-like"/>
    <property type="match status" value="1"/>
</dbReference>
<dbReference type="Pfam" id="PF00400">
    <property type="entry name" value="WD40"/>
    <property type="match status" value="12"/>
</dbReference>
<dbReference type="InterPro" id="IPR056884">
    <property type="entry name" value="NPHP3-like_N"/>
</dbReference>
<dbReference type="PANTHER" id="PTHR44019">
    <property type="entry name" value="WD REPEAT-CONTAINING PROTEIN 55"/>
    <property type="match status" value="1"/>
</dbReference>
<feature type="repeat" description="WD" evidence="3">
    <location>
        <begin position="953"/>
        <end position="988"/>
    </location>
</feature>
<accession>A0AAD6WNH9</accession>
<evidence type="ECO:0000313" key="5">
    <source>
        <dbReference type="EMBL" id="KAJ7017841.1"/>
    </source>
</evidence>
<dbReference type="PANTHER" id="PTHR44019:SF8">
    <property type="entry name" value="POC1 CENTRIOLAR PROTEIN HOMOLOG"/>
    <property type="match status" value="1"/>
</dbReference>
<proteinExistence type="predicted"/>
<dbReference type="PRINTS" id="PR00320">
    <property type="entry name" value="GPROTEINBRPT"/>
</dbReference>
<dbReference type="Gene3D" id="2.130.10.10">
    <property type="entry name" value="YVTN repeat-like/Quinoprotein amine dehydrogenase"/>
    <property type="match status" value="5"/>
</dbReference>
<evidence type="ECO:0000313" key="6">
    <source>
        <dbReference type="Proteomes" id="UP001218188"/>
    </source>
</evidence>
<dbReference type="InterPro" id="IPR019775">
    <property type="entry name" value="WD40_repeat_CS"/>
</dbReference>
<feature type="repeat" description="WD" evidence="3">
    <location>
        <begin position="870"/>
        <end position="910"/>
    </location>
</feature>
<keyword evidence="6" id="KW-1185">Reference proteome</keyword>
<keyword evidence="1 3" id="KW-0853">WD repeat</keyword>
<dbReference type="InterPro" id="IPR059179">
    <property type="entry name" value="MLKL-like_MCAfunc"/>
</dbReference>
<sequence>MPSNDGFHFLLASVEFLKECSDWFGPLKSAAGGLHAILLILAKHSENSETMQQLGQRIETIAQIAAMYRDKHDTVINNSLRDLAGFIEKTKADLEAQSKRPKIARVMLSDRVAGALDGASNTLNDIIRDLNLQTLLILRQSTDRFISAGTMARLRCPEAFYNSITVCQRGPCADGTREDILEQLNQWARRDGGGVLMLLGRAGYGKTSIAFSFCQALEHQKLLGASFFCSRAAERTTRVSNIVPSICYSLGTVNPLIVATIQHSLFEDPDIGLKSASEQFSKLLLPVAARLQQVTQPMVIVIDGLDECGDDKQVATLVRLLSDSRLGIKLLLTCRPEQRIRQLIRSLRMPTLDLHTSGTPLVSKDISIFVRQQLVDIAEGRSDFDEPHPWPVESDVSRLADLAHGMFLVASAACDYIGGRGGNIAKRLREVVIVGLASTRVQERLDHVYRDILHSAFALLADDERAIARKILAGIVNLFDSLSIGTLDELLDVPEGVHSYLSSFHSILRIGSGNDPLVGIGHHAFRQFFSDSSRSQDYYINPGTCNEGIFIHCLNLFSVLEKNTSAQISPAVTYACRHWSSHLSLITNPGDSTLSILNTFGRDHLLSWLACMSKLEELPHADRILQEAEKWAQAHHMEPLLAVLVDARRFTMANFTKLSASFPAALMDAVRWSPTDSLVRHNHSPPPPIVLLGLPQHWGLCEASVFMSSALMALTCSPNGEMIAAGSYNGLIQLLDPRTLQVLQSIQGHHDCVRSLEFSSDGLLLVSTADDATTKVWDASLQICQELSANTDAVLCAVFSVDSAAIVAGYADSSIRWWDRATTLTQRIFHGHDGAVNVIRLTSNGGLLVSASHDSTIRVWNVMAGGSRVFRGHLRPVTSLLILKDTQFISSSDDGSVRLWDINSGDLIETVLQVSSPIDCFAVSFNDAVLAVGSKNDIHILDLTHGDKRKKMLSGHADHTNALSFLPHTGHHIISTSNDRTLRSWDLRLPFVENHPERHADTVKSISFSNDGRLLASAANDGTTRIWDTSTGQCTNIYVQKSPVRAAMFSSDGSIVVTETHNHNICGWDLVTDDQVVTLQGNSAPQWSVAASADGLCAASGSEDGQIHIYDIPSGHTRHSFIGHGDGINTLAFSQDGQYLLSGSYDRRLKIWSASNGSLKQELRGHGDWVRDATFTSSGLCVISGSSDKSVRIWNLAERSHEILWGHSGGVNSVDVTHDDTLIISAGDENTIIVWSLPEKSVLRKLVTLGNAINSVRFSPDSTHIAAVSDSMSITVWTTGDWQPVMLENISGSSHFWSVAFSPDGRYVATAAEDGVARIWSLEAGILSHELRLEGSISFPIWKVAFAGSMIVTASDDAVVRAWNVEEGSYTTLPGSSLPDGSRIYDGGIKLPIWVSPRVRDITSGYSLSEDGARIIDETGAVCSELPSTYRDHIVSAWHGSNLALGYGSGLVVLIKCS</sequence>
<reference evidence="5" key="1">
    <citation type="submission" date="2023-03" db="EMBL/GenBank/DDBJ databases">
        <title>Massive genome expansion in bonnet fungi (Mycena s.s.) driven by repeated elements and novel gene families across ecological guilds.</title>
        <authorList>
            <consortium name="Lawrence Berkeley National Laboratory"/>
            <person name="Harder C.B."/>
            <person name="Miyauchi S."/>
            <person name="Viragh M."/>
            <person name="Kuo A."/>
            <person name="Thoen E."/>
            <person name="Andreopoulos B."/>
            <person name="Lu D."/>
            <person name="Skrede I."/>
            <person name="Drula E."/>
            <person name="Henrissat B."/>
            <person name="Morin E."/>
            <person name="Kohler A."/>
            <person name="Barry K."/>
            <person name="LaButti K."/>
            <person name="Morin E."/>
            <person name="Salamov A."/>
            <person name="Lipzen A."/>
            <person name="Mereny Z."/>
            <person name="Hegedus B."/>
            <person name="Baldrian P."/>
            <person name="Stursova M."/>
            <person name="Weitz H."/>
            <person name="Taylor A."/>
            <person name="Grigoriev I.V."/>
            <person name="Nagy L.G."/>
            <person name="Martin F."/>
            <person name="Kauserud H."/>
        </authorList>
    </citation>
    <scope>NUCLEOTIDE SEQUENCE</scope>
    <source>
        <strain evidence="5">CBHHK200</strain>
    </source>
</reference>
<dbReference type="InterPro" id="IPR036322">
    <property type="entry name" value="WD40_repeat_dom_sf"/>
</dbReference>
<dbReference type="InterPro" id="IPR001680">
    <property type="entry name" value="WD40_rpt"/>
</dbReference>
<feature type="repeat" description="WD" evidence="3">
    <location>
        <begin position="996"/>
        <end position="1037"/>
    </location>
</feature>
<dbReference type="SUPFAM" id="SSF52540">
    <property type="entry name" value="P-loop containing nucleoside triphosphate hydrolases"/>
    <property type="match status" value="1"/>
</dbReference>
<feature type="repeat" description="WD" evidence="3">
    <location>
        <begin position="1204"/>
        <end position="1245"/>
    </location>
</feature>
<feature type="repeat" description="WD" evidence="3">
    <location>
        <begin position="1298"/>
        <end position="1330"/>
    </location>
</feature>
<evidence type="ECO:0000256" key="2">
    <source>
        <dbReference type="ARBA" id="ARBA00022737"/>
    </source>
</evidence>
<feature type="repeat" description="WD" evidence="3">
    <location>
        <begin position="1121"/>
        <end position="1162"/>
    </location>
</feature>
<dbReference type="InterPro" id="IPR050505">
    <property type="entry name" value="WDR55/POC1"/>
</dbReference>
<dbReference type="PROSITE" id="PS50082">
    <property type="entry name" value="WD_REPEATS_2"/>
    <property type="match status" value="12"/>
</dbReference>
<gene>
    <name evidence="5" type="ORF">C8F04DRAFT_1405499</name>
</gene>
<keyword evidence="2" id="KW-0677">Repeat</keyword>
<feature type="domain" description="Nephrocystin 3-like N-terminal" evidence="4">
    <location>
        <begin position="175"/>
        <end position="335"/>
    </location>
</feature>
<dbReference type="SUPFAM" id="SSF50998">
    <property type="entry name" value="Quinoprotein alcohol dehydrogenase-like"/>
    <property type="match status" value="1"/>
</dbReference>
<dbReference type="Gene3D" id="1.20.930.20">
    <property type="entry name" value="Adaptor protein Cbl, N-terminal domain"/>
    <property type="match status" value="1"/>
</dbReference>
<evidence type="ECO:0000256" key="3">
    <source>
        <dbReference type="PROSITE-ProRule" id="PRU00221"/>
    </source>
</evidence>
<organism evidence="5 6">
    <name type="scientific">Mycena alexandri</name>
    <dbReference type="NCBI Taxonomy" id="1745969"/>
    <lineage>
        <taxon>Eukaryota</taxon>
        <taxon>Fungi</taxon>
        <taxon>Dikarya</taxon>
        <taxon>Basidiomycota</taxon>
        <taxon>Agaricomycotina</taxon>
        <taxon>Agaricomycetes</taxon>
        <taxon>Agaricomycetidae</taxon>
        <taxon>Agaricales</taxon>
        <taxon>Marasmiineae</taxon>
        <taxon>Mycenaceae</taxon>
        <taxon>Mycena</taxon>
    </lineage>
</organism>
<feature type="repeat" description="WD" evidence="3">
    <location>
        <begin position="746"/>
        <end position="778"/>
    </location>
</feature>
<protein>
    <recommendedName>
        <fullName evidence="4">Nephrocystin 3-like N-terminal domain-containing protein</fullName>
    </recommendedName>
</protein>
<feature type="repeat" description="WD" evidence="3">
    <location>
        <begin position="1163"/>
        <end position="1196"/>
    </location>
</feature>
<dbReference type="PROSITE" id="PS00678">
    <property type="entry name" value="WD_REPEATS_1"/>
    <property type="match status" value="4"/>
</dbReference>
<dbReference type="InterPro" id="IPR027417">
    <property type="entry name" value="P-loop_NTPase"/>
</dbReference>
<dbReference type="PROSITE" id="PS50294">
    <property type="entry name" value="WD_REPEATS_REGION"/>
    <property type="match status" value="9"/>
</dbReference>
<name>A0AAD6WNH9_9AGAR</name>
<comment type="caution">
    <text evidence="5">The sequence shown here is derived from an EMBL/GenBank/DDBJ whole genome shotgun (WGS) entry which is preliminary data.</text>
</comment>
<feature type="repeat" description="WD" evidence="3">
    <location>
        <begin position="829"/>
        <end position="862"/>
    </location>
</feature>
<evidence type="ECO:0000256" key="1">
    <source>
        <dbReference type="ARBA" id="ARBA00022574"/>
    </source>
</evidence>
<dbReference type="EMBL" id="JARJCM010000376">
    <property type="protein sequence ID" value="KAJ7017841.1"/>
    <property type="molecule type" value="Genomic_DNA"/>
</dbReference>
<evidence type="ECO:0000259" key="4">
    <source>
        <dbReference type="Pfam" id="PF24883"/>
    </source>
</evidence>
<dbReference type="Gene3D" id="3.40.50.300">
    <property type="entry name" value="P-loop containing nucleotide triphosphate hydrolases"/>
    <property type="match status" value="1"/>
</dbReference>
<dbReference type="GO" id="GO:0007166">
    <property type="term" value="P:cell surface receptor signaling pathway"/>
    <property type="evidence" value="ECO:0007669"/>
    <property type="project" value="InterPro"/>
</dbReference>
<feature type="repeat" description="WD" evidence="3">
    <location>
        <begin position="1079"/>
        <end position="1120"/>
    </location>
</feature>
<dbReference type="CDD" id="cd00200">
    <property type="entry name" value="WD40"/>
    <property type="match status" value="3"/>
</dbReference>
<dbReference type="CDD" id="cd21037">
    <property type="entry name" value="MLKL_NTD"/>
    <property type="match status" value="1"/>
</dbReference>
<dbReference type="InterPro" id="IPR015943">
    <property type="entry name" value="WD40/YVTN_repeat-like_dom_sf"/>
</dbReference>
<dbReference type="Pfam" id="PF24883">
    <property type="entry name" value="NPHP3_N"/>
    <property type="match status" value="1"/>
</dbReference>
<dbReference type="Proteomes" id="UP001218188">
    <property type="component" value="Unassembled WGS sequence"/>
</dbReference>
<dbReference type="InterPro" id="IPR036537">
    <property type="entry name" value="Adaptor_Cbl_N_dom_sf"/>
</dbReference>
<feature type="repeat" description="WD" evidence="3">
    <location>
        <begin position="1348"/>
        <end position="1373"/>
    </location>
</feature>
<dbReference type="InterPro" id="IPR011047">
    <property type="entry name" value="Quinoprotein_ADH-like_sf"/>
</dbReference>
<dbReference type="InterPro" id="IPR020472">
    <property type="entry name" value="WD40_PAC1"/>
</dbReference>
<feature type="repeat" description="WD" evidence="3">
    <location>
        <begin position="787"/>
        <end position="819"/>
    </location>
</feature>